<name>A0A0H4PHW5_9BACT</name>
<feature type="transmembrane region" description="Helical" evidence="1">
    <location>
        <begin position="40"/>
        <end position="60"/>
    </location>
</feature>
<proteinExistence type="predicted"/>
<feature type="transmembrane region" description="Helical" evidence="1">
    <location>
        <begin position="7"/>
        <end position="28"/>
    </location>
</feature>
<evidence type="ECO:0000256" key="1">
    <source>
        <dbReference type="SAM" id="Phobius"/>
    </source>
</evidence>
<organism evidence="2 3">
    <name type="scientific">Cyclobacterium amurskyense</name>
    <dbReference type="NCBI Taxonomy" id="320787"/>
    <lineage>
        <taxon>Bacteria</taxon>
        <taxon>Pseudomonadati</taxon>
        <taxon>Bacteroidota</taxon>
        <taxon>Cytophagia</taxon>
        <taxon>Cytophagales</taxon>
        <taxon>Cyclobacteriaceae</taxon>
        <taxon>Cyclobacterium</taxon>
    </lineage>
</organism>
<protein>
    <recommendedName>
        <fullName evidence="4">DUF3311 domain-containing protein</fullName>
    </recommendedName>
</protein>
<dbReference type="AlphaFoldDB" id="A0A0H4PHW5"/>
<dbReference type="RefSeq" id="WP_048644136.1">
    <property type="nucleotide sequence ID" value="NZ_CAXBGM010000068.1"/>
</dbReference>
<gene>
    <name evidence="2" type="ORF">CA2015_4792</name>
</gene>
<evidence type="ECO:0000313" key="2">
    <source>
        <dbReference type="EMBL" id="AKP54116.1"/>
    </source>
</evidence>
<dbReference type="OrthoDB" id="1453649at2"/>
<keyword evidence="1" id="KW-1133">Transmembrane helix</keyword>
<dbReference type="STRING" id="320787.CA2015_4792"/>
<accession>A0A0H4PHW5</accession>
<keyword evidence="3" id="KW-1185">Reference proteome</keyword>
<keyword evidence="1" id="KW-0472">Membrane</keyword>
<keyword evidence="1" id="KW-0812">Transmembrane</keyword>
<evidence type="ECO:0000313" key="3">
    <source>
        <dbReference type="Proteomes" id="UP000036520"/>
    </source>
</evidence>
<dbReference type="KEGG" id="camu:CA2015_4792"/>
<dbReference type="EMBL" id="CP012040">
    <property type="protein sequence ID" value="AKP54116.1"/>
    <property type="molecule type" value="Genomic_DNA"/>
</dbReference>
<dbReference type="Proteomes" id="UP000036520">
    <property type="component" value="Chromosome"/>
</dbReference>
<evidence type="ECO:0008006" key="4">
    <source>
        <dbReference type="Google" id="ProtNLM"/>
    </source>
</evidence>
<sequence length="75" mass="8544">MEKKKLYWRICCFAAIFLCIITYTPLIIPQGVSKPMLGGIPYSLWTSFIITVLLVVLTFIGTRVHPGLQNEEEDL</sequence>
<reference evidence="2 3" key="1">
    <citation type="submission" date="2015-07" db="EMBL/GenBank/DDBJ databases">
        <authorList>
            <person name="Kim K.M."/>
        </authorList>
    </citation>
    <scope>NUCLEOTIDE SEQUENCE [LARGE SCALE GENOMIC DNA]</scope>
    <source>
        <strain evidence="2 3">KCTC 12363</strain>
    </source>
</reference>